<evidence type="ECO:0000256" key="1">
    <source>
        <dbReference type="SAM" id="Coils"/>
    </source>
</evidence>
<organism evidence="3 4">
    <name type="scientific">Kwoniella dendrophila CBS 6074</name>
    <dbReference type="NCBI Taxonomy" id="1295534"/>
    <lineage>
        <taxon>Eukaryota</taxon>
        <taxon>Fungi</taxon>
        <taxon>Dikarya</taxon>
        <taxon>Basidiomycota</taxon>
        <taxon>Agaricomycotina</taxon>
        <taxon>Tremellomycetes</taxon>
        <taxon>Tremellales</taxon>
        <taxon>Cryptococcaceae</taxon>
        <taxon>Kwoniella</taxon>
    </lineage>
</organism>
<dbReference type="GO" id="GO:0042175">
    <property type="term" value="C:nuclear outer membrane-endoplasmic reticulum membrane network"/>
    <property type="evidence" value="ECO:0007669"/>
    <property type="project" value="TreeGrafter"/>
</dbReference>
<dbReference type="GO" id="GO:0003729">
    <property type="term" value="F:mRNA binding"/>
    <property type="evidence" value="ECO:0007669"/>
    <property type="project" value="TreeGrafter"/>
</dbReference>
<dbReference type="Proteomes" id="UP001355207">
    <property type="component" value="Chromosome 11"/>
</dbReference>
<feature type="compositionally biased region" description="Acidic residues" evidence="2">
    <location>
        <begin position="539"/>
        <end position="554"/>
    </location>
</feature>
<sequence length="576" mass="63329">MPPPTSSLKPSAAKANGSAPAPSKSAGGNNVSKSTGSQLSKPDQSKYNAEQEDLNKQIAEVKSKLDAIRSRISLTQAPTTGDRRSEIKSELDSLRTEQSKFKTDRNKLFDELKRLQESVQKKIKDVQGQKGKLVYRSTDEIDDRIATLEKQIESGSLKLVDEKKALAEITTLKRSRKVLESTGSVDDAIAADRSRIEELKKKLDDPEAKKVSERFDELKKEMDNLRAEGDKAYEERGKLFDERNKYSKEMDDLYEKKRQSAQAHRESNDKYYAKVQADRQARQDRFKAEKAKEDAAKRTEEITRLREEAKSAAFTSEIEDCGVLIGWFKGKYGSGEVPSTHAGDKVDEGKVLEGVKALEIRKVDSEDAFKGMTLKKKGEDEELGGFFGGGKSKKNKKSGKKSNVQSGTATPISASEGTSTPTSSKDSVNLPMSLLSALLSLGIPPPSNKDDVQRTVDDLETKKAWFEANSAAKTKAEIERVEKLVAKLEKKNAVLNEGDDDEEEQATVPGDEIPVEKGGAKEPLHTVAVAGEATGAEIVETEGEQLPTNEDDSDPEVKKVDSALEELKEAEALEEA</sequence>
<feature type="compositionally biased region" description="Basic and acidic residues" evidence="2">
    <location>
        <begin position="514"/>
        <end position="524"/>
    </location>
</feature>
<dbReference type="PANTHER" id="PTHR31027:SF2">
    <property type="entry name" value="LEBERCILIN DOMAIN-CONTAINING PROTEIN"/>
    <property type="match status" value="1"/>
</dbReference>
<feature type="region of interest" description="Disordered" evidence="2">
    <location>
        <begin position="1"/>
        <end position="54"/>
    </location>
</feature>
<feature type="region of interest" description="Disordered" evidence="2">
    <location>
        <begin position="495"/>
        <end position="559"/>
    </location>
</feature>
<dbReference type="EMBL" id="CP144108">
    <property type="protein sequence ID" value="WWC93000.1"/>
    <property type="molecule type" value="Genomic_DNA"/>
</dbReference>
<feature type="compositionally biased region" description="Polar residues" evidence="2">
    <location>
        <begin position="26"/>
        <end position="48"/>
    </location>
</feature>
<feature type="compositionally biased region" description="Basic residues" evidence="2">
    <location>
        <begin position="391"/>
        <end position="400"/>
    </location>
</feature>
<evidence type="ECO:0000313" key="4">
    <source>
        <dbReference type="Proteomes" id="UP001355207"/>
    </source>
</evidence>
<evidence type="ECO:0000313" key="3">
    <source>
        <dbReference type="EMBL" id="WWC93000.1"/>
    </source>
</evidence>
<proteinExistence type="predicted"/>
<evidence type="ECO:0000256" key="2">
    <source>
        <dbReference type="SAM" id="MobiDB-lite"/>
    </source>
</evidence>
<feature type="region of interest" description="Disordered" evidence="2">
    <location>
        <begin position="380"/>
        <end position="428"/>
    </location>
</feature>
<feature type="compositionally biased region" description="Polar residues" evidence="2">
    <location>
        <begin position="404"/>
        <end position="427"/>
    </location>
</feature>
<gene>
    <name evidence="3" type="ORF">L201_007964</name>
</gene>
<feature type="region of interest" description="Disordered" evidence="2">
    <location>
        <begin position="279"/>
        <end position="298"/>
    </location>
</feature>
<evidence type="ECO:0008006" key="5">
    <source>
        <dbReference type="Google" id="ProtNLM"/>
    </source>
</evidence>
<protein>
    <recommendedName>
        <fullName evidence="5">Nuclear segregation protein Bfr1</fullName>
    </recommendedName>
</protein>
<dbReference type="PANTHER" id="PTHR31027">
    <property type="entry name" value="NUCLEAR SEGREGATION PROTEIN BFR1"/>
    <property type="match status" value="1"/>
</dbReference>
<reference evidence="3 4" key="1">
    <citation type="submission" date="2024-01" db="EMBL/GenBank/DDBJ databases">
        <title>Comparative genomics of Cryptococcus and Kwoniella reveals pathogenesis evolution and contrasting modes of karyotype evolution via chromosome fusion or intercentromeric recombination.</title>
        <authorList>
            <person name="Coelho M.A."/>
            <person name="David-Palma M."/>
            <person name="Shea T."/>
            <person name="Bowers K."/>
            <person name="McGinley-Smith S."/>
            <person name="Mohammad A.W."/>
            <person name="Gnirke A."/>
            <person name="Yurkov A.M."/>
            <person name="Nowrousian M."/>
            <person name="Sun S."/>
            <person name="Cuomo C.A."/>
            <person name="Heitman J."/>
        </authorList>
    </citation>
    <scope>NUCLEOTIDE SEQUENCE [LARGE SCALE GENOMIC DNA]</scope>
    <source>
        <strain evidence="3 4">CBS 6074</strain>
    </source>
</reference>
<keyword evidence="4" id="KW-1185">Reference proteome</keyword>
<dbReference type="GO" id="GO:1990904">
    <property type="term" value="C:ribonucleoprotein complex"/>
    <property type="evidence" value="ECO:0007669"/>
    <property type="project" value="TreeGrafter"/>
</dbReference>
<feature type="coiled-coil region" evidence="1">
    <location>
        <begin position="208"/>
        <end position="235"/>
    </location>
</feature>
<dbReference type="GO" id="GO:0005783">
    <property type="term" value="C:endoplasmic reticulum"/>
    <property type="evidence" value="ECO:0007669"/>
    <property type="project" value="TreeGrafter"/>
</dbReference>
<dbReference type="GO" id="GO:0008298">
    <property type="term" value="P:intracellular mRNA localization"/>
    <property type="evidence" value="ECO:0007669"/>
    <property type="project" value="TreeGrafter"/>
</dbReference>
<name>A0AAX4K825_9TREE</name>
<dbReference type="GeneID" id="91098632"/>
<feature type="region of interest" description="Disordered" evidence="2">
    <location>
        <begin position="69"/>
        <end position="91"/>
    </location>
</feature>
<keyword evidence="1" id="KW-0175">Coiled coil</keyword>
<dbReference type="AlphaFoldDB" id="A0AAX4K825"/>
<dbReference type="InterPro" id="IPR039604">
    <property type="entry name" value="Bfr1"/>
</dbReference>
<accession>A0AAX4K825</accession>
<dbReference type="RefSeq" id="XP_066079762.1">
    <property type="nucleotide sequence ID" value="XM_066223665.1"/>
</dbReference>
<feature type="compositionally biased region" description="Basic and acidic residues" evidence="2">
    <location>
        <begin position="81"/>
        <end position="91"/>
    </location>
</feature>